<dbReference type="InterPro" id="IPR013094">
    <property type="entry name" value="AB_hydrolase_3"/>
</dbReference>
<dbReference type="InterPro" id="IPR029058">
    <property type="entry name" value="AB_hydrolase_fold"/>
</dbReference>
<evidence type="ECO:0000256" key="2">
    <source>
        <dbReference type="ARBA" id="ARBA00022801"/>
    </source>
</evidence>
<reference evidence="4 5" key="1">
    <citation type="submission" date="2023-08" db="EMBL/GenBank/DDBJ databases">
        <authorList>
            <person name="Girao M."/>
            <person name="Carvalho M.F."/>
        </authorList>
    </citation>
    <scope>NUCLEOTIDE SEQUENCE [LARGE SCALE GENOMIC DNA]</scope>
    <source>
        <strain evidence="4 5">CC-R104</strain>
    </source>
</reference>
<dbReference type="Proteomes" id="UP001331936">
    <property type="component" value="Unassembled WGS sequence"/>
</dbReference>
<protein>
    <submittedName>
        <fullName evidence="4">Alpha/beta hydrolase</fullName>
    </submittedName>
</protein>
<evidence type="ECO:0000313" key="5">
    <source>
        <dbReference type="Proteomes" id="UP001331936"/>
    </source>
</evidence>
<dbReference type="Pfam" id="PF07859">
    <property type="entry name" value="Abhydrolase_3"/>
    <property type="match status" value="1"/>
</dbReference>
<feature type="domain" description="Alpha/beta hydrolase fold-3" evidence="3">
    <location>
        <begin position="75"/>
        <end position="276"/>
    </location>
</feature>
<name>A0ABU7JMI9_9NOCA</name>
<keyword evidence="2 4" id="KW-0378">Hydrolase</keyword>
<proteinExistence type="inferred from homology"/>
<organism evidence="4 5">
    <name type="scientific">Rhodococcus chondri</name>
    <dbReference type="NCBI Taxonomy" id="3065941"/>
    <lineage>
        <taxon>Bacteria</taxon>
        <taxon>Bacillati</taxon>
        <taxon>Actinomycetota</taxon>
        <taxon>Actinomycetes</taxon>
        <taxon>Mycobacteriales</taxon>
        <taxon>Nocardiaceae</taxon>
        <taxon>Rhodococcus</taxon>
    </lineage>
</organism>
<dbReference type="PANTHER" id="PTHR48081">
    <property type="entry name" value="AB HYDROLASE SUPERFAMILY PROTEIN C4A8.06C"/>
    <property type="match status" value="1"/>
</dbReference>
<comment type="caution">
    <text evidence="4">The sequence shown here is derived from an EMBL/GenBank/DDBJ whole genome shotgun (WGS) entry which is preliminary data.</text>
</comment>
<keyword evidence="5" id="KW-1185">Reference proteome</keyword>
<comment type="similarity">
    <text evidence="1">Belongs to the 'GDXG' lipolytic enzyme family.</text>
</comment>
<dbReference type="InterPro" id="IPR050300">
    <property type="entry name" value="GDXG_lipolytic_enzyme"/>
</dbReference>
<sequence>MTNDARTDTLRDLYESWAKRAAANPTMDLATMRDMYEESHLLATEPEGITYRNVDANGVSAMWVIPEGAPDDAAIIYTHGGGCSIMSMHSHRKLAGHLAKAAGVKVLNLDYRLAPEHPYPAQLDDAQAAYRWLLEQGIDPQRIATAGDSAGGNLATTLVLALRDAGEQTPAAIVGFSPWYDMEHKGRTLESNAATDALVQRPVVEMMAQMFLGENGSPTDPLTNPLYADPTGLPPMYLTAGGYETLQDNAERFADLARNAGVDVTLEITPGMQHVFPFMAGHSPEADAAITAAGNFLRRHLGL</sequence>
<evidence type="ECO:0000313" key="4">
    <source>
        <dbReference type="EMBL" id="MEE2031250.1"/>
    </source>
</evidence>
<accession>A0ABU7JMI9</accession>
<dbReference type="PANTHER" id="PTHR48081:SF30">
    <property type="entry name" value="ACETYL-HYDROLASE LIPR-RELATED"/>
    <property type="match status" value="1"/>
</dbReference>
<dbReference type="GO" id="GO:0016787">
    <property type="term" value="F:hydrolase activity"/>
    <property type="evidence" value="ECO:0007669"/>
    <property type="project" value="UniProtKB-KW"/>
</dbReference>
<dbReference type="RefSeq" id="WP_330150685.1">
    <property type="nucleotide sequence ID" value="NZ_JAUZMZ010000012.1"/>
</dbReference>
<dbReference type="EMBL" id="JAUZMZ010000012">
    <property type="protein sequence ID" value="MEE2031250.1"/>
    <property type="molecule type" value="Genomic_DNA"/>
</dbReference>
<evidence type="ECO:0000259" key="3">
    <source>
        <dbReference type="Pfam" id="PF07859"/>
    </source>
</evidence>
<gene>
    <name evidence="4" type="ORF">Q8814_03835</name>
</gene>
<dbReference type="Gene3D" id="3.40.50.1820">
    <property type="entry name" value="alpha/beta hydrolase"/>
    <property type="match status" value="1"/>
</dbReference>
<evidence type="ECO:0000256" key="1">
    <source>
        <dbReference type="ARBA" id="ARBA00010515"/>
    </source>
</evidence>
<dbReference type="SUPFAM" id="SSF53474">
    <property type="entry name" value="alpha/beta-Hydrolases"/>
    <property type="match status" value="1"/>
</dbReference>